<dbReference type="GO" id="GO:0003677">
    <property type="term" value="F:DNA binding"/>
    <property type="evidence" value="ECO:0007669"/>
    <property type="project" value="UniProtKB-UniRule"/>
</dbReference>
<dbReference type="Pfam" id="PF13191">
    <property type="entry name" value="AAA_16"/>
    <property type="match status" value="1"/>
</dbReference>
<dbReference type="Pfam" id="PF13374">
    <property type="entry name" value="TPR_10"/>
    <property type="match status" value="1"/>
</dbReference>
<dbReference type="PROSITE" id="PS51755">
    <property type="entry name" value="OMPR_PHOB"/>
    <property type="match status" value="1"/>
</dbReference>
<evidence type="ECO:0000256" key="3">
    <source>
        <dbReference type="PROSITE-ProRule" id="PRU01091"/>
    </source>
</evidence>
<dbReference type="PRINTS" id="PR00364">
    <property type="entry name" value="DISEASERSIST"/>
</dbReference>
<dbReference type="SMART" id="SM00382">
    <property type="entry name" value="AAA"/>
    <property type="match status" value="1"/>
</dbReference>
<dbReference type="Gene3D" id="1.10.10.10">
    <property type="entry name" value="Winged helix-like DNA-binding domain superfamily/Winged helix DNA-binding domain"/>
    <property type="match status" value="1"/>
</dbReference>
<dbReference type="SUPFAM" id="SSF47413">
    <property type="entry name" value="lambda repressor-like DNA-binding domains"/>
    <property type="match status" value="1"/>
</dbReference>
<dbReference type="InterPro" id="IPR027417">
    <property type="entry name" value="P-loop_NTPase"/>
</dbReference>
<dbReference type="InterPro" id="IPR016032">
    <property type="entry name" value="Sig_transdc_resp-reg_C-effctor"/>
</dbReference>
<dbReference type="Gene3D" id="1.10.260.40">
    <property type="entry name" value="lambda repressor-like DNA-binding domains"/>
    <property type="match status" value="1"/>
</dbReference>
<proteinExistence type="inferred from homology"/>
<evidence type="ECO:0000256" key="1">
    <source>
        <dbReference type="ARBA" id="ARBA00005820"/>
    </source>
</evidence>
<evidence type="ECO:0000256" key="4">
    <source>
        <dbReference type="SAM" id="MobiDB-lite"/>
    </source>
</evidence>
<protein>
    <submittedName>
        <fullName evidence="7">DNA-binding SARP family transcriptional activator/DNA-binding Xre family transcriptional regulator</fullName>
    </submittedName>
</protein>
<dbReference type="Proteomes" id="UP000549971">
    <property type="component" value="Unassembled WGS sequence"/>
</dbReference>
<sequence length="1210" mass="129690">MSGFGELLRLFRRQSGITQRELADKAGLSTAAVRDLEQGRTKSPKPDSIDALAAVLTLNRHDTGELHAAARTHRSPATTPTGALRINVLGPLEVRYGDTPIAVNSAPQRTLLVRLALAAGTTVSQDELIDLLWPRDAPANAATLLQTRIARLRRLLESGRSSRATSPSANRSRSSDLSIVGNQAGYRLEATAETLDLLAFRELVAKATNPRLAPAAELRRPPAGRADLPHRTSAAASRSPLDESARDLATDEPPAEPSARDESARHLVADTTPAEPSPHNDPASHLAADEAPTERSPHDEPARHLATDEARANAAAAIDALPGALSGGVSNLVCPSAISAPDASDLEHGSALSEQTALADLAEALDLWRGEPDIETSHPLSLAIANEYAEAVHAFAALAREVGVPEQALKTLRGLTSRHELDEPLHAELIHTLAAAGRQAEALSAYDRIRTALAVQLGIDPGEHLRAAHLAVLRQQSSTRQVVAQQAPSAPPDFVGRVAELSTICNALARPDALSSRVVLVNGIAGVGKTALALTAAHQLREEYPDGQLYADLRGNDTVSPAPLQVLGRFLRALGVSSRRIGTDEAEAAALFRTELAGRRILVLLDNAQDAAQVRPLLPGSGRSDVIVTSRRRLPELDTAEVVNLEPLPRDDAVRLITSTARMAGTATDEEVAALAEACARLPLALRIAGARLATRREWTVADLARRLDDSNRRLSELSLGESSVLNSFQLSYADLTPVAQRAFRLCSLHPGDDFSAEGTGILLGVPAPDAERILEDLLEANMLMQHTTNRYRFHDLLGLYAGRLLAEDPEADLARDRLHAWYLESVTAAIHLTYPQLVRLGGHPAPDRLFPSEAAALDWLDDELRGLLAVVQITADSGDHQLAWQITDQLRGYYWMRRGADGWLPAAQAGLAAATAAGNDRARVAMLMNRGQALWAAGHDDDSMADCLAGHALAVAVGWNTAAGYMAHQIGWLHLERGTLDEAALWMSRALDWTEGEPHSHVRAIALNGLGMTRLYQGRLRESADLLSTALEKYENALTTSVLTISGNLASALRQLGEVDGAAELLDEVLNAYRRRSHPRGELSTMDELARLHLQRGNGATALDLAQRAHDLATALQDRKAQAQTGATVAQAHLALGDIAAAIKQSEECLAIARDLYPYIETEALLTLAKALHLTGDLHTATELNAEAKAIATTRGFHLLATQATHIHH</sequence>
<feature type="compositionally biased region" description="Basic and acidic residues" evidence="4">
    <location>
        <begin position="292"/>
        <end position="305"/>
    </location>
</feature>
<dbReference type="InterPro" id="IPR041664">
    <property type="entry name" value="AAA_16"/>
</dbReference>
<dbReference type="SMART" id="SM01043">
    <property type="entry name" value="BTAD"/>
    <property type="match status" value="1"/>
</dbReference>
<dbReference type="PROSITE" id="PS50943">
    <property type="entry name" value="HTH_CROC1"/>
    <property type="match status" value="1"/>
</dbReference>
<organism evidence="7 8">
    <name type="scientific">Kribbella italica</name>
    <dbReference type="NCBI Taxonomy" id="1540520"/>
    <lineage>
        <taxon>Bacteria</taxon>
        <taxon>Bacillati</taxon>
        <taxon>Actinomycetota</taxon>
        <taxon>Actinomycetes</taxon>
        <taxon>Propionibacteriales</taxon>
        <taxon>Kribbellaceae</taxon>
        <taxon>Kribbella</taxon>
    </lineage>
</organism>
<name>A0A7W9MT81_9ACTN</name>
<feature type="compositionally biased region" description="Low complexity" evidence="4">
    <location>
        <begin position="214"/>
        <end position="226"/>
    </location>
</feature>
<dbReference type="InterPro" id="IPR003593">
    <property type="entry name" value="AAA+_ATPase"/>
</dbReference>
<dbReference type="Gene3D" id="3.40.50.300">
    <property type="entry name" value="P-loop containing nucleotide triphosphate hydrolases"/>
    <property type="match status" value="1"/>
</dbReference>
<dbReference type="EMBL" id="JACHMY010000001">
    <property type="protein sequence ID" value="MBB5835516.1"/>
    <property type="molecule type" value="Genomic_DNA"/>
</dbReference>
<feature type="DNA-binding region" description="OmpR/PhoB-type" evidence="3">
    <location>
        <begin position="76"/>
        <end position="190"/>
    </location>
</feature>
<dbReference type="InterPro" id="IPR010982">
    <property type="entry name" value="Lambda_DNA-bd_dom_sf"/>
</dbReference>
<keyword evidence="8" id="KW-1185">Reference proteome</keyword>
<dbReference type="CDD" id="cd00093">
    <property type="entry name" value="HTH_XRE"/>
    <property type="match status" value="1"/>
</dbReference>
<evidence type="ECO:0000259" key="5">
    <source>
        <dbReference type="PROSITE" id="PS50943"/>
    </source>
</evidence>
<comment type="similarity">
    <text evidence="1">Belongs to the AfsR/DnrI/RedD regulatory family.</text>
</comment>
<feature type="domain" description="HTH cro/C1-type" evidence="5">
    <location>
        <begin position="8"/>
        <end position="66"/>
    </location>
</feature>
<dbReference type="PANTHER" id="PTHR47691">
    <property type="entry name" value="REGULATOR-RELATED"/>
    <property type="match status" value="1"/>
</dbReference>
<keyword evidence="2 3" id="KW-0238">DNA-binding</keyword>
<evidence type="ECO:0000313" key="7">
    <source>
        <dbReference type="EMBL" id="MBB5835516.1"/>
    </source>
</evidence>
<dbReference type="SUPFAM" id="SSF46894">
    <property type="entry name" value="C-terminal effector domain of the bipartite response regulators"/>
    <property type="match status" value="1"/>
</dbReference>
<feature type="domain" description="OmpR/PhoB-type" evidence="6">
    <location>
        <begin position="76"/>
        <end position="190"/>
    </location>
</feature>
<dbReference type="AlphaFoldDB" id="A0A7W9MT81"/>
<dbReference type="InterPro" id="IPR036388">
    <property type="entry name" value="WH-like_DNA-bd_sf"/>
</dbReference>
<dbReference type="GO" id="GO:0043531">
    <property type="term" value="F:ADP binding"/>
    <property type="evidence" value="ECO:0007669"/>
    <property type="project" value="InterPro"/>
</dbReference>
<dbReference type="InterPro" id="IPR001867">
    <property type="entry name" value="OmpR/PhoB-type_DNA-bd"/>
</dbReference>
<dbReference type="InterPro" id="IPR005158">
    <property type="entry name" value="BTAD"/>
</dbReference>
<gene>
    <name evidence="7" type="ORF">HDA39_002250</name>
</gene>
<dbReference type="SUPFAM" id="SSF48452">
    <property type="entry name" value="TPR-like"/>
    <property type="match status" value="3"/>
</dbReference>
<dbReference type="InterPro" id="IPR001387">
    <property type="entry name" value="Cro/C1-type_HTH"/>
</dbReference>
<evidence type="ECO:0000313" key="8">
    <source>
        <dbReference type="Proteomes" id="UP000549971"/>
    </source>
</evidence>
<feature type="compositionally biased region" description="Basic and acidic residues" evidence="4">
    <location>
        <begin position="258"/>
        <end position="268"/>
    </location>
</feature>
<feature type="region of interest" description="Disordered" evidence="4">
    <location>
        <begin position="214"/>
        <end position="305"/>
    </location>
</feature>
<dbReference type="PANTHER" id="PTHR47691:SF3">
    <property type="entry name" value="HTH-TYPE TRANSCRIPTIONAL REGULATOR RV0890C-RELATED"/>
    <property type="match status" value="1"/>
</dbReference>
<reference evidence="7 8" key="1">
    <citation type="submission" date="2020-08" db="EMBL/GenBank/DDBJ databases">
        <title>Sequencing the genomes of 1000 actinobacteria strains.</title>
        <authorList>
            <person name="Klenk H.-P."/>
        </authorList>
    </citation>
    <scope>NUCLEOTIDE SEQUENCE [LARGE SCALE GENOMIC DNA]</scope>
    <source>
        <strain evidence="7 8">DSM 28967</strain>
    </source>
</reference>
<evidence type="ECO:0000256" key="2">
    <source>
        <dbReference type="ARBA" id="ARBA00023125"/>
    </source>
</evidence>
<feature type="compositionally biased region" description="Basic and acidic residues" evidence="4">
    <location>
        <begin position="240"/>
        <end position="249"/>
    </location>
</feature>
<accession>A0A7W9MT81</accession>
<dbReference type="InterPro" id="IPR011990">
    <property type="entry name" value="TPR-like_helical_dom_sf"/>
</dbReference>
<comment type="caution">
    <text evidence="7">The sequence shown here is derived from an EMBL/GenBank/DDBJ whole genome shotgun (WGS) entry which is preliminary data.</text>
</comment>
<dbReference type="SMART" id="SM00530">
    <property type="entry name" value="HTH_XRE"/>
    <property type="match status" value="1"/>
</dbReference>
<dbReference type="Gene3D" id="1.25.40.10">
    <property type="entry name" value="Tetratricopeptide repeat domain"/>
    <property type="match status" value="2"/>
</dbReference>
<dbReference type="SUPFAM" id="SSF52540">
    <property type="entry name" value="P-loop containing nucleoside triphosphate hydrolases"/>
    <property type="match status" value="1"/>
</dbReference>
<dbReference type="SMART" id="SM00862">
    <property type="entry name" value="Trans_reg_C"/>
    <property type="match status" value="1"/>
</dbReference>
<dbReference type="RefSeq" id="WP_184795154.1">
    <property type="nucleotide sequence ID" value="NZ_JACHMY010000001.1"/>
</dbReference>
<evidence type="ECO:0000259" key="6">
    <source>
        <dbReference type="PROSITE" id="PS51755"/>
    </source>
</evidence>
<dbReference type="Pfam" id="PF03704">
    <property type="entry name" value="BTAD"/>
    <property type="match status" value="1"/>
</dbReference>
<dbReference type="GO" id="GO:0006355">
    <property type="term" value="P:regulation of DNA-templated transcription"/>
    <property type="evidence" value="ECO:0007669"/>
    <property type="project" value="InterPro"/>
</dbReference>
<dbReference type="Pfam" id="PF13560">
    <property type="entry name" value="HTH_31"/>
    <property type="match status" value="1"/>
</dbReference>
<dbReference type="GO" id="GO:0000160">
    <property type="term" value="P:phosphorelay signal transduction system"/>
    <property type="evidence" value="ECO:0007669"/>
    <property type="project" value="InterPro"/>
</dbReference>